<dbReference type="Gene3D" id="1.20.1530.20">
    <property type="match status" value="1"/>
</dbReference>
<feature type="transmembrane region" description="Helical" evidence="1">
    <location>
        <begin position="23"/>
        <end position="41"/>
    </location>
</feature>
<proteinExistence type="predicted"/>
<dbReference type="RefSeq" id="WP_092684391.1">
    <property type="nucleotide sequence ID" value="NZ_FODT01000006.1"/>
</dbReference>
<feature type="transmembrane region" description="Helical" evidence="1">
    <location>
        <begin position="212"/>
        <end position="232"/>
    </location>
</feature>
<protein>
    <submittedName>
        <fullName evidence="2">Bile acid:Na+ symporter, BASS family</fullName>
    </submittedName>
</protein>
<feature type="transmembrane region" description="Helical" evidence="1">
    <location>
        <begin position="77"/>
        <end position="98"/>
    </location>
</feature>
<feature type="transmembrane region" description="Helical" evidence="1">
    <location>
        <begin position="138"/>
        <end position="162"/>
    </location>
</feature>
<accession>A0A1H8TWG4</accession>
<dbReference type="InterPro" id="IPR038770">
    <property type="entry name" value="Na+/solute_symporter_sf"/>
</dbReference>
<dbReference type="Proteomes" id="UP000199615">
    <property type="component" value="Unassembled WGS sequence"/>
</dbReference>
<keyword evidence="1" id="KW-0812">Transmembrane</keyword>
<dbReference type="EMBL" id="FODT01000006">
    <property type="protein sequence ID" value="SEO94883.1"/>
    <property type="molecule type" value="Genomic_DNA"/>
</dbReference>
<evidence type="ECO:0000256" key="1">
    <source>
        <dbReference type="SAM" id="Phobius"/>
    </source>
</evidence>
<evidence type="ECO:0000313" key="3">
    <source>
        <dbReference type="Proteomes" id="UP000199615"/>
    </source>
</evidence>
<feature type="transmembrane region" description="Helical" evidence="1">
    <location>
        <begin position="238"/>
        <end position="259"/>
    </location>
</feature>
<gene>
    <name evidence="2" type="ORF">SAMN05444123_106144</name>
</gene>
<feature type="transmembrane region" description="Helical" evidence="1">
    <location>
        <begin position="280"/>
        <end position="300"/>
    </location>
</feature>
<reference evidence="3" key="1">
    <citation type="submission" date="2016-10" db="EMBL/GenBank/DDBJ databases">
        <authorList>
            <person name="Varghese N."/>
            <person name="Submissions S."/>
        </authorList>
    </citation>
    <scope>NUCLEOTIDE SEQUENCE [LARGE SCALE GENOMIC DNA]</scope>
    <source>
        <strain evidence="3">DSM 123</strain>
    </source>
</reference>
<feature type="transmembrane region" description="Helical" evidence="1">
    <location>
        <begin position="168"/>
        <end position="191"/>
    </location>
</feature>
<feature type="transmembrane region" description="Helical" evidence="1">
    <location>
        <begin position="110"/>
        <end position="131"/>
    </location>
</feature>
<sequence>MPFNLHHAAAVPVRALAWLGRQGTRAIAALVFVGLAAPTLGAWMKPFLGEAIFLLLCVSFMRVDMASLRANLRRPGIVIAATAWTTLAVPLIVGVVSLAVGLDHRSPDLFLALMLQAVASPMMAAPALAALMGLDATLVLITLVTSTALIPFTAPLLIFIFVGPVLTLSPLALGLKLAAILGGSLLVAAAIRRIVGGAAIRRHKEPIDGFNVIVLFVFVAAIMGSVTTSFLADPAGVIVLALFAFVVFAALLGATLLIFRAIGDERALALGLMVSQRNMGLMLAATDGALPGLTWLYFALAQFPIYLSPQLLKPFARRLTVRSAEANGLPVEAGDGRPRSATRVR</sequence>
<dbReference type="OrthoDB" id="7262824at2"/>
<keyword evidence="1" id="KW-0472">Membrane</keyword>
<keyword evidence="1" id="KW-1133">Transmembrane helix</keyword>
<organism evidence="2 3">
    <name type="scientific">Rhodopseudomonas pseudopalustris</name>
    <dbReference type="NCBI Taxonomy" id="1513892"/>
    <lineage>
        <taxon>Bacteria</taxon>
        <taxon>Pseudomonadati</taxon>
        <taxon>Pseudomonadota</taxon>
        <taxon>Alphaproteobacteria</taxon>
        <taxon>Hyphomicrobiales</taxon>
        <taxon>Nitrobacteraceae</taxon>
        <taxon>Rhodopseudomonas</taxon>
    </lineage>
</organism>
<dbReference type="AlphaFoldDB" id="A0A1H8TWG4"/>
<keyword evidence="3" id="KW-1185">Reference proteome</keyword>
<evidence type="ECO:0000313" key="2">
    <source>
        <dbReference type="EMBL" id="SEO94883.1"/>
    </source>
</evidence>
<name>A0A1H8TWG4_9BRAD</name>